<evidence type="ECO:0000256" key="1">
    <source>
        <dbReference type="SAM" id="MobiDB-lite"/>
    </source>
</evidence>
<dbReference type="AlphaFoldDB" id="A0A250WS42"/>
<dbReference type="Proteomes" id="UP000232323">
    <property type="component" value="Unassembled WGS sequence"/>
</dbReference>
<gene>
    <name evidence="2" type="ORF">CEUSTIGMA_g813.t1</name>
</gene>
<feature type="compositionally biased region" description="Basic and acidic residues" evidence="1">
    <location>
        <begin position="611"/>
        <end position="621"/>
    </location>
</feature>
<feature type="region of interest" description="Disordered" evidence="1">
    <location>
        <begin position="604"/>
        <end position="635"/>
    </location>
</feature>
<keyword evidence="3" id="KW-1185">Reference proteome</keyword>
<feature type="compositionally biased region" description="Low complexity" evidence="1">
    <location>
        <begin position="90"/>
        <end position="124"/>
    </location>
</feature>
<proteinExistence type="predicted"/>
<protein>
    <submittedName>
        <fullName evidence="2">Uncharacterized protein</fullName>
    </submittedName>
</protein>
<comment type="caution">
    <text evidence="2">The sequence shown here is derived from an EMBL/GenBank/DDBJ whole genome shotgun (WGS) entry which is preliminary data.</text>
</comment>
<organism evidence="2 3">
    <name type="scientific">Chlamydomonas eustigma</name>
    <dbReference type="NCBI Taxonomy" id="1157962"/>
    <lineage>
        <taxon>Eukaryota</taxon>
        <taxon>Viridiplantae</taxon>
        <taxon>Chlorophyta</taxon>
        <taxon>core chlorophytes</taxon>
        <taxon>Chlorophyceae</taxon>
        <taxon>CS clade</taxon>
        <taxon>Chlamydomonadales</taxon>
        <taxon>Chlamydomonadaceae</taxon>
        <taxon>Chlamydomonas</taxon>
    </lineage>
</organism>
<reference evidence="2 3" key="1">
    <citation type="submission" date="2017-08" db="EMBL/GenBank/DDBJ databases">
        <title>Acidophilic green algal genome provides insights into adaptation to an acidic environment.</title>
        <authorList>
            <person name="Hirooka S."/>
            <person name="Hirose Y."/>
            <person name="Kanesaki Y."/>
            <person name="Higuchi S."/>
            <person name="Fujiwara T."/>
            <person name="Onuma R."/>
            <person name="Era A."/>
            <person name="Ohbayashi R."/>
            <person name="Uzuka A."/>
            <person name="Nozaki H."/>
            <person name="Yoshikawa H."/>
            <person name="Miyagishima S.Y."/>
        </authorList>
    </citation>
    <scope>NUCLEOTIDE SEQUENCE [LARGE SCALE GENOMIC DNA]</scope>
    <source>
        <strain evidence="2 3">NIES-2499</strain>
    </source>
</reference>
<name>A0A250WS42_9CHLO</name>
<dbReference type="EMBL" id="BEGY01000003">
    <property type="protein sequence ID" value="GAX73360.1"/>
    <property type="molecule type" value="Genomic_DNA"/>
</dbReference>
<feature type="compositionally biased region" description="Acidic residues" evidence="1">
    <location>
        <begin position="622"/>
        <end position="632"/>
    </location>
</feature>
<evidence type="ECO:0000313" key="2">
    <source>
        <dbReference type="EMBL" id="GAX73360.1"/>
    </source>
</evidence>
<feature type="region of interest" description="Disordered" evidence="1">
    <location>
        <begin position="370"/>
        <end position="391"/>
    </location>
</feature>
<sequence>MDRQRSGASSREVAYDRHGDDSVEHRLLRLLPTHLKHLTRDMAGAVTLKLLPHASLLLAAPAESLPRMVSCAEKLLSGRSEEPFPQQFPLRSSSGSVLSRGGLSPNSSESRLSPSSGPGSQPSLHVPRSGSDPLPDRFTRLPTQPPPIYTTMLIPPYTPPAAPLNMALLPQAYKQDSKQRLSVDIPAGPYHVIELPSSHLSTSSSSSAYSHWSQFTSNQSSSSAKLIKRDSLGISKSSANSTPLIDLNHSWSTDAFNPGEKVAQDSDRASVLSDRPSTSMSSFTERWTTSTFNMDRSSSSFVMSERSSLLSGSTMEQGSGFADRSSQSFFSDRMSTERPILETLLEEVEAGMHLTASDFVKQCEFVDTAPGSTYPSSEPVPLGDADTSDAMGPSWSPQLGCEIGSARVLQSGLSFRHYVDEEECQQKALASVEQLQSSCQKEVYESCVPPLGAFHFDLDLSSDKADEKSYTSSKGWSRHMLVSNKRISCTGLKKVNMREKLRRWSWSAGIVYVLRTSPNSPPAPPSSLQIHAAEIQNEERLNLPEKDGGAEVHVDVFPELACRDGGLQRRGLLKLSIDIPSSSYEGSTPDIIYPVRLTSQLHADPEEADDKEGRAEDTHEEGGEEEGEEEEDVSKALSSAVLHRFSLDFYQAADAASKGSISGSSGSESRPDSRSGSLSFLDILGDSSGSDVSIGSRAACSKLLAASLSRLMLCMCTEEEVLRVAAGGRPLRLGALEAAAAAAIDRALAGLSSAAALRASLGNSYNQGSPAASAPYIRPRSLVLLNQAAPSSGTLAESGVIIEMEQSSSSSSTQRAYMVSPHDSEMSLNYILQNPSPGVGFSDRSCSGSCCTSPGRSSSGSSGSLNRSSVHVERGSFGSFIMPHSSGSVGSDSMGRRPF</sequence>
<feature type="region of interest" description="Disordered" evidence="1">
    <location>
        <begin position="81"/>
        <end position="145"/>
    </location>
</feature>
<accession>A0A250WS42</accession>
<evidence type="ECO:0000313" key="3">
    <source>
        <dbReference type="Proteomes" id="UP000232323"/>
    </source>
</evidence>